<dbReference type="InterPro" id="IPR027417">
    <property type="entry name" value="P-loop_NTPase"/>
</dbReference>
<proteinExistence type="predicted"/>
<dbReference type="WBParaSite" id="HCON_00097430-00001">
    <property type="protein sequence ID" value="HCON_00097430-00001"/>
    <property type="gene ID" value="HCON_00097430"/>
</dbReference>
<dbReference type="OMA" id="ADLIWHR"/>
<sequence length="416" mass="47196">MGCAPSGQQDNARSLDERFAAPPPLHVKIGTGVIRGDDLQHHIIFIFGGPGSQKGLVIEELIHRFGFQAITVEDIIFSYLPSKVANAVETTAEIQKMLKRDTGTLSVDWIFSMISAKIGTSSHQRFVIDIVPSINSISRADSFVDSNHERCLENFERRFPVMFAVELDVSDEVAMLDRNGNLPTKSEKEAMKNGNNQNNTYGKDIDATDRGKLEKRIQQHHLISRPFLRYFSNSKRVVRITVPEAATNVVSTVASILVDFGFTEQRKPGRVIVFGTDDEAFDDIDFDYYKMRKIRLSDIVKQHNASMNAQVHALYRYISKNGAPGENFAVVMDTMNNTEINHRRSIHFYEETSAYLDEFIKNRASRRPLIRVRLTMNTITSTHRDTLLFLENFPRNLALKVGVLFNDDRPPPDENS</sequence>
<reference evidence="3" key="1">
    <citation type="submission" date="2020-12" db="UniProtKB">
        <authorList>
            <consortium name="WormBaseParasite"/>
        </authorList>
    </citation>
    <scope>IDENTIFICATION</scope>
    <source>
        <strain evidence="3">MHco3</strain>
    </source>
</reference>
<accession>A0A7I5EA08</accession>
<dbReference type="AlphaFoldDB" id="A0A7I5EA08"/>
<evidence type="ECO:0000313" key="3">
    <source>
        <dbReference type="WBParaSite" id="HCON_00097430-00001"/>
    </source>
</evidence>
<dbReference type="OrthoDB" id="5829348at2759"/>
<evidence type="ECO:0000256" key="1">
    <source>
        <dbReference type="SAM" id="MobiDB-lite"/>
    </source>
</evidence>
<feature type="region of interest" description="Disordered" evidence="1">
    <location>
        <begin position="179"/>
        <end position="205"/>
    </location>
</feature>
<keyword evidence="2" id="KW-1185">Reference proteome</keyword>
<protein>
    <submittedName>
        <fullName evidence="3">Adenylate kinase</fullName>
    </submittedName>
</protein>
<organism evidence="2 3">
    <name type="scientific">Haemonchus contortus</name>
    <name type="common">Barber pole worm</name>
    <dbReference type="NCBI Taxonomy" id="6289"/>
    <lineage>
        <taxon>Eukaryota</taxon>
        <taxon>Metazoa</taxon>
        <taxon>Ecdysozoa</taxon>
        <taxon>Nematoda</taxon>
        <taxon>Chromadorea</taxon>
        <taxon>Rhabditida</taxon>
        <taxon>Rhabditina</taxon>
        <taxon>Rhabditomorpha</taxon>
        <taxon>Strongyloidea</taxon>
        <taxon>Trichostrongylidae</taxon>
        <taxon>Haemonchus</taxon>
    </lineage>
</organism>
<evidence type="ECO:0000313" key="2">
    <source>
        <dbReference type="Proteomes" id="UP000025227"/>
    </source>
</evidence>
<dbReference type="Gene3D" id="3.40.50.300">
    <property type="entry name" value="P-loop containing nucleotide triphosphate hydrolases"/>
    <property type="match status" value="1"/>
</dbReference>
<dbReference type="SUPFAM" id="SSF52540">
    <property type="entry name" value="P-loop containing nucleoside triphosphate hydrolases"/>
    <property type="match status" value="1"/>
</dbReference>
<name>A0A7I5EA08_HAECO</name>
<dbReference type="Proteomes" id="UP000025227">
    <property type="component" value="Unplaced"/>
</dbReference>